<accession>A0A3M5JIA3</accession>
<proteinExistence type="predicted"/>
<organism evidence="1 2">
    <name type="scientific">Pseudomonas savastanoi</name>
    <name type="common">Pseudomonas syringae pv. savastanoi</name>
    <dbReference type="NCBI Taxonomy" id="29438"/>
    <lineage>
        <taxon>Bacteria</taxon>
        <taxon>Pseudomonadati</taxon>
        <taxon>Pseudomonadota</taxon>
        <taxon>Gammaproteobacteria</taxon>
        <taxon>Pseudomonadales</taxon>
        <taxon>Pseudomonadaceae</taxon>
        <taxon>Pseudomonas</taxon>
    </lineage>
</organism>
<evidence type="ECO:0000313" key="1">
    <source>
        <dbReference type="EMBL" id="RMT23151.1"/>
    </source>
</evidence>
<dbReference type="AntiFam" id="ANF00010">
    <property type="entry name" value="tRNA translation"/>
</dbReference>
<gene>
    <name evidence="1" type="ORF">ALP51_04098</name>
</gene>
<protein>
    <submittedName>
        <fullName evidence="1">Uncharacterized protein</fullName>
    </submittedName>
</protein>
<comment type="caution">
    <text evidence="1">The sequence shown here is derived from an EMBL/GenBank/DDBJ whole genome shotgun (WGS) entry which is preliminary data.</text>
</comment>
<sequence>MTSRHLSVECRHTDAGWSSLVARRAHNPKVVGSNPAPATKHQKRLLERVAFFVPALKVPSHALPLTPLHCSLISAFTLRRKKGSIIGKGAQSATHLPAFKIKG</sequence>
<dbReference type="AlphaFoldDB" id="A0A3M5JIA3"/>
<dbReference type="EMBL" id="RBTE01000414">
    <property type="protein sequence ID" value="RMT23151.1"/>
    <property type="molecule type" value="Genomic_DNA"/>
</dbReference>
<dbReference type="Proteomes" id="UP000278180">
    <property type="component" value="Unassembled WGS sequence"/>
</dbReference>
<reference evidence="1 2" key="1">
    <citation type="submission" date="2018-08" db="EMBL/GenBank/DDBJ databases">
        <title>Recombination of ecologically and evolutionarily significant loci maintains genetic cohesion in the Pseudomonas syringae species complex.</title>
        <authorList>
            <person name="Dillon M."/>
            <person name="Thakur S."/>
            <person name="Almeida R.N.D."/>
            <person name="Weir B.S."/>
            <person name="Guttman D.S."/>
        </authorList>
    </citation>
    <scope>NUCLEOTIDE SEQUENCE [LARGE SCALE GENOMIC DNA]</scope>
    <source>
        <strain evidence="1 2">ICMP 13684</strain>
    </source>
</reference>
<name>A0A3M5JIA3_PSESS</name>
<evidence type="ECO:0000313" key="2">
    <source>
        <dbReference type="Proteomes" id="UP000278180"/>
    </source>
</evidence>